<accession>A0A3Q7XJE3</accession>
<dbReference type="Gene3D" id="3.30.70.100">
    <property type="match status" value="1"/>
</dbReference>
<dbReference type="PaxDb" id="3827-XP_004515167.1"/>
<evidence type="ECO:0000256" key="2">
    <source>
        <dbReference type="ARBA" id="ARBA00022723"/>
    </source>
</evidence>
<dbReference type="KEGG" id="cam:113784545"/>
<feature type="domain" description="HMA" evidence="6">
    <location>
        <begin position="1"/>
        <end position="67"/>
    </location>
</feature>
<dbReference type="GO" id="GO:0046872">
    <property type="term" value="F:metal ion binding"/>
    <property type="evidence" value="ECO:0007669"/>
    <property type="project" value="UniProtKB-KW"/>
</dbReference>
<keyword evidence="3" id="KW-0449">Lipoprotein</keyword>
<dbReference type="InterPro" id="IPR006121">
    <property type="entry name" value="HMA_dom"/>
</dbReference>
<keyword evidence="7" id="KW-1185">Reference proteome</keyword>
<evidence type="ECO:0000256" key="3">
    <source>
        <dbReference type="ARBA" id="ARBA00023288"/>
    </source>
</evidence>
<keyword evidence="4" id="KW-0636">Prenylation</keyword>
<organism evidence="7 8">
    <name type="scientific">Cicer arietinum</name>
    <name type="common">Chickpea</name>
    <name type="synonym">Garbanzo</name>
    <dbReference type="NCBI Taxonomy" id="3827"/>
    <lineage>
        <taxon>Eukaryota</taxon>
        <taxon>Viridiplantae</taxon>
        <taxon>Streptophyta</taxon>
        <taxon>Embryophyta</taxon>
        <taxon>Tracheophyta</taxon>
        <taxon>Spermatophyta</taxon>
        <taxon>Magnoliopsida</taxon>
        <taxon>eudicotyledons</taxon>
        <taxon>Gunneridae</taxon>
        <taxon>Pentapetalae</taxon>
        <taxon>rosids</taxon>
        <taxon>fabids</taxon>
        <taxon>Fabales</taxon>
        <taxon>Fabaceae</taxon>
        <taxon>Papilionoideae</taxon>
        <taxon>50 kb inversion clade</taxon>
        <taxon>NPAAA clade</taxon>
        <taxon>Hologalegina</taxon>
        <taxon>IRL clade</taxon>
        <taxon>Cicereae</taxon>
        <taxon>Cicer</taxon>
    </lineage>
</organism>
<dbReference type="PANTHER" id="PTHR45811:SF38">
    <property type="entry name" value="HEAVY METAL-ASSOCIATED DOMAIN PROTEIN"/>
    <property type="match status" value="1"/>
</dbReference>
<dbReference type="Proteomes" id="UP000087171">
    <property type="component" value="Unplaced"/>
</dbReference>
<dbReference type="GeneID" id="113784545"/>
<dbReference type="OrthoDB" id="1923658at2759"/>
<gene>
    <name evidence="8" type="primary">LOC113784545</name>
</gene>
<evidence type="ECO:0000313" key="8">
    <source>
        <dbReference type="RefSeq" id="XP_027186563.1"/>
    </source>
</evidence>
<protein>
    <submittedName>
        <fullName evidence="8">Heavy metal-associated isoprenylated plant protein 12-like</fullName>
    </submittedName>
</protein>
<dbReference type="RefSeq" id="XP_027186563.1">
    <property type="nucleotide sequence ID" value="XM_027330762.1"/>
</dbReference>
<comment type="similarity">
    <text evidence="5">Belongs to the HIPP family.</text>
</comment>
<dbReference type="AlphaFoldDB" id="A0A3Q7XJE3"/>
<reference evidence="8" key="1">
    <citation type="submission" date="2025-08" db="UniProtKB">
        <authorList>
            <consortium name="RefSeq"/>
        </authorList>
    </citation>
    <scope>IDENTIFICATION</scope>
    <source>
        <tissue evidence="8">Etiolated seedlings</tissue>
    </source>
</reference>
<evidence type="ECO:0000256" key="1">
    <source>
        <dbReference type="ARBA" id="ARBA00022481"/>
    </source>
</evidence>
<dbReference type="STRING" id="3827.A0A3Q7XJE3"/>
<dbReference type="PANTHER" id="PTHR45811">
    <property type="entry name" value="COPPER TRANSPORT PROTEIN FAMILY-RELATED"/>
    <property type="match status" value="1"/>
</dbReference>
<keyword evidence="2" id="KW-0479">Metal-binding</keyword>
<evidence type="ECO:0000259" key="6">
    <source>
        <dbReference type="PROSITE" id="PS50846"/>
    </source>
</evidence>
<sequence>MKKVVLKVDFYNDKIKRKMMKTASGLLGVESVSIELKEKKLTLSGDIDSVKVVLKLRKVCQTEIVSVGPLEEDKKSTDVSTILNSFEPYCFCYHMQPPSDNIQCYYYI</sequence>
<name>A0A3Q7XJE3_CICAR</name>
<keyword evidence="1" id="KW-0488">Methylation</keyword>
<evidence type="ECO:0000313" key="7">
    <source>
        <dbReference type="Proteomes" id="UP000087171"/>
    </source>
</evidence>
<evidence type="ECO:0000256" key="5">
    <source>
        <dbReference type="ARBA" id="ARBA00024045"/>
    </source>
</evidence>
<dbReference type="InterPro" id="IPR051863">
    <property type="entry name" value="HIPP"/>
</dbReference>
<proteinExistence type="inferred from homology"/>
<dbReference type="PROSITE" id="PS50846">
    <property type="entry name" value="HMA_2"/>
    <property type="match status" value="1"/>
</dbReference>
<evidence type="ECO:0000256" key="4">
    <source>
        <dbReference type="ARBA" id="ARBA00023289"/>
    </source>
</evidence>